<proteinExistence type="predicted"/>
<gene>
    <name evidence="2" type="ORF">GLE_1330</name>
</gene>
<dbReference type="AlphaFoldDB" id="A0A0S2DE98"/>
<sequence length="46" mass="4703">MRVRRDAGRAERANGSRDASSWPTPSLVPGGRAGGGGRVSAARKPA</sequence>
<feature type="region of interest" description="Disordered" evidence="1">
    <location>
        <begin position="1"/>
        <end position="46"/>
    </location>
</feature>
<evidence type="ECO:0000256" key="1">
    <source>
        <dbReference type="SAM" id="MobiDB-lite"/>
    </source>
</evidence>
<protein>
    <submittedName>
        <fullName evidence="2">Uncharacterized protein</fullName>
    </submittedName>
</protein>
<dbReference type="PATRIC" id="fig|69.6.peg.1313"/>
<accession>A0A0S2DE98</accession>
<name>A0A0S2DE98_LYSEN</name>
<evidence type="ECO:0000313" key="3">
    <source>
        <dbReference type="Proteomes" id="UP000061569"/>
    </source>
</evidence>
<dbReference type="EMBL" id="CP013140">
    <property type="protein sequence ID" value="ALN56687.1"/>
    <property type="molecule type" value="Genomic_DNA"/>
</dbReference>
<organism evidence="2 3">
    <name type="scientific">Lysobacter enzymogenes</name>
    <dbReference type="NCBI Taxonomy" id="69"/>
    <lineage>
        <taxon>Bacteria</taxon>
        <taxon>Pseudomonadati</taxon>
        <taxon>Pseudomonadota</taxon>
        <taxon>Gammaproteobacteria</taxon>
        <taxon>Lysobacterales</taxon>
        <taxon>Lysobacteraceae</taxon>
        <taxon>Lysobacter</taxon>
    </lineage>
</organism>
<dbReference type="KEGG" id="lez:GLE_1330"/>
<dbReference type="Proteomes" id="UP000061569">
    <property type="component" value="Chromosome"/>
</dbReference>
<reference evidence="2 3" key="1">
    <citation type="submission" date="2015-11" db="EMBL/GenBank/DDBJ databases">
        <title>Genome sequences of Lysobacter enzymogenes strain C3 and Lysobacter antibioticus ATCC 29479.</title>
        <authorList>
            <person name="Kobayashi D.Y."/>
        </authorList>
    </citation>
    <scope>NUCLEOTIDE SEQUENCE [LARGE SCALE GENOMIC DNA]</scope>
    <source>
        <strain evidence="2 3">C3</strain>
    </source>
</reference>
<feature type="compositionally biased region" description="Basic and acidic residues" evidence="1">
    <location>
        <begin position="1"/>
        <end position="15"/>
    </location>
</feature>
<evidence type="ECO:0000313" key="2">
    <source>
        <dbReference type="EMBL" id="ALN56687.1"/>
    </source>
</evidence>